<dbReference type="SUPFAM" id="SSF54106">
    <property type="entry name" value="LysM domain"/>
    <property type="match status" value="1"/>
</dbReference>
<dbReference type="PANTHER" id="PTHR33734">
    <property type="entry name" value="LYSM DOMAIN-CONTAINING GPI-ANCHORED PROTEIN 2"/>
    <property type="match status" value="1"/>
</dbReference>
<protein>
    <submittedName>
        <fullName evidence="3">Spore coat morphogenetic protein SpoVID</fullName>
    </submittedName>
</protein>
<dbReference type="PANTHER" id="PTHR33734:SF36">
    <property type="entry name" value="STAGE VI SPORULATION PROTEIN D"/>
    <property type="match status" value="1"/>
</dbReference>
<dbReference type="InterPro" id="IPR018392">
    <property type="entry name" value="LysM"/>
</dbReference>
<dbReference type="InterPro" id="IPR036779">
    <property type="entry name" value="LysM_dom_sf"/>
</dbReference>
<dbReference type="CDD" id="cd00118">
    <property type="entry name" value="LysM"/>
    <property type="match status" value="1"/>
</dbReference>
<organism evidence="3 4">
    <name type="scientific">Bacillus inaquosorum KCTC 13429</name>
    <dbReference type="NCBI Taxonomy" id="1236548"/>
    <lineage>
        <taxon>Bacteria</taxon>
        <taxon>Bacillati</taxon>
        <taxon>Bacillota</taxon>
        <taxon>Bacilli</taxon>
        <taxon>Bacillales</taxon>
        <taxon>Bacillaceae</taxon>
        <taxon>Bacillus</taxon>
    </lineage>
</organism>
<gene>
    <name evidence="3" type="ORF">BSI_13890</name>
</gene>
<proteinExistence type="predicted"/>
<feature type="compositionally biased region" description="Low complexity" evidence="1">
    <location>
        <begin position="207"/>
        <end position="216"/>
    </location>
</feature>
<dbReference type="InterPro" id="IPR048862">
    <property type="entry name" value="SPOCS_spoVID_N"/>
</dbReference>
<feature type="compositionally biased region" description="Basic and acidic residues" evidence="1">
    <location>
        <begin position="261"/>
        <end position="270"/>
    </location>
</feature>
<sequence length="741" mass="83751">MPQNHRLQFSVEESVCFQKGQEVSELLSISLDPDIRVQEVNDYVSIRGSLELTGEYNIDQNKHTEEFYTDKRFVEEVRKREDGSAELTHCFPVDITIPKNKVSHLQDVFVFIDAFDYQLTDSRILTIQADLAIEGLLDDTADKEPEIPLYEAPAAFREEELSEPPIHSALETDAAPAEEAIMQDEPPELFVSKTGLREELETEKSESAPPESVASEPEAREGVKEEVEPAELVVPEAESREESETEEAEPKPNASEIEIQEIVKAEKETPEPAAALADVRKDADSPAEAELCEGSGAEESPALEAELQEETAIEEEKAETPVSSILEYALRQEAQNEEADQPEQAEPVLRQEADQSEQAEPVLRQEEKEADQSKQAEPALRQEADQSKQAEPVLRQEADQPEQAEPALHQEKKEADQSKQAEPVLRQEADQSKQAEPVLRQEADQPEQAEPALRQEEKEADQPEQAEPALRQEEKKADQPEQAEPALRQEEKKADQPKHAEPVLRQEEKETDQPEHAEPALRQEADEASETVNEAVLSIEESRERKPASAAYAENAEADSHHPTYQKASSEEASQEEELAPAYRTFLPEQEDGDSFYSAPKLLEEEEQEEESFEIEVRKIPPAEEPEEETPFQSFQLPETSETERKEADAIPRVTPAAETKESQTKESNNSLYLTKLFTREEDEFSRMKICIVQQEDTIERLCERYEITSQQLIRMNSLALDDELKAGQILYIPQYNNSHA</sequence>
<dbReference type="GO" id="GO:0008932">
    <property type="term" value="F:lytic endotransglycosylase activity"/>
    <property type="evidence" value="ECO:0007669"/>
    <property type="project" value="TreeGrafter"/>
</dbReference>
<feature type="compositionally biased region" description="Acidic residues" evidence="1">
    <location>
        <begin position="604"/>
        <end position="614"/>
    </location>
</feature>
<accession>A0A9W5LKF3</accession>
<feature type="compositionally biased region" description="Basic and acidic residues" evidence="1">
    <location>
        <begin position="470"/>
        <end position="479"/>
    </location>
</feature>
<feature type="compositionally biased region" description="Basic and acidic residues" evidence="1">
    <location>
        <begin position="487"/>
        <end position="525"/>
    </location>
</feature>
<dbReference type="PROSITE" id="PS51782">
    <property type="entry name" value="LYSM"/>
    <property type="match status" value="1"/>
</dbReference>
<name>A0A9W5LKF3_9BACI</name>
<keyword evidence="4" id="KW-1185">Reference proteome</keyword>
<dbReference type="AlphaFoldDB" id="A0A9W5LKF3"/>
<feature type="domain" description="LysM" evidence="2">
    <location>
        <begin position="689"/>
        <end position="733"/>
    </location>
</feature>
<evidence type="ECO:0000256" key="1">
    <source>
        <dbReference type="SAM" id="MobiDB-lite"/>
    </source>
</evidence>
<evidence type="ECO:0000313" key="4">
    <source>
        <dbReference type="Proteomes" id="UP000011182"/>
    </source>
</evidence>
<evidence type="ECO:0000313" key="3">
    <source>
        <dbReference type="EMBL" id="ELS62310.1"/>
    </source>
</evidence>
<dbReference type="Gene3D" id="3.10.350.10">
    <property type="entry name" value="LysM domain"/>
    <property type="match status" value="1"/>
</dbReference>
<feature type="compositionally biased region" description="Basic and acidic residues" evidence="1">
    <location>
        <begin position="408"/>
        <end position="443"/>
    </location>
</feature>
<feature type="region of interest" description="Disordered" evidence="1">
    <location>
        <begin position="198"/>
        <end position="668"/>
    </location>
</feature>
<dbReference type="Pfam" id="PF20918">
    <property type="entry name" value="SPOCS_spoVID-N"/>
    <property type="match status" value="1"/>
</dbReference>
<dbReference type="RefSeq" id="WP_003237591.1">
    <property type="nucleotide sequence ID" value="NZ_AMXN01000002.1"/>
</dbReference>
<feature type="compositionally biased region" description="Basic and acidic residues" evidence="1">
    <location>
        <begin position="217"/>
        <end position="227"/>
    </location>
</feature>
<feature type="compositionally biased region" description="Basic and acidic residues" evidence="1">
    <location>
        <begin position="363"/>
        <end position="398"/>
    </location>
</feature>
<evidence type="ECO:0000259" key="2">
    <source>
        <dbReference type="PROSITE" id="PS51782"/>
    </source>
</evidence>
<dbReference type="Proteomes" id="UP000011182">
    <property type="component" value="Unassembled WGS sequence"/>
</dbReference>
<reference evidence="3 4" key="1">
    <citation type="journal article" date="2014" name="Syst. Appl. Microbiol.">
        <title>Genomic insights into the taxonomic status of the three subspecies of Bacillus subtilis.</title>
        <authorList>
            <person name="Yi H."/>
            <person name="Chun J."/>
            <person name="Cha C.J."/>
        </authorList>
    </citation>
    <scope>NUCLEOTIDE SEQUENCE [LARGE SCALE GENOMIC DNA]</scope>
    <source>
        <strain evidence="3 4">KCTC 13429</strain>
    </source>
</reference>
<dbReference type="SMART" id="SM00257">
    <property type="entry name" value="LysM"/>
    <property type="match status" value="1"/>
</dbReference>
<comment type="caution">
    <text evidence="3">The sequence shown here is derived from an EMBL/GenBank/DDBJ whole genome shotgun (WGS) entry which is preliminary data.</text>
</comment>
<dbReference type="EMBL" id="AMXN01000002">
    <property type="protein sequence ID" value="ELS62310.1"/>
    <property type="molecule type" value="Genomic_DNA"/>
</dbReference>
<dbReference type="Pfam" id="PF01476">
    <property type="entry name" value="LysM"/>
    <property type="match status" value="1"/>
</dbReference>